<dbReference type="EMBL" id="BGZK01000169">
    <property type="protein sequence ID" value="GBP25148.1"/>
    <property type="molecule type" value="Genomic_DNA"/>
</dbReference>
<sequence length="240" mass="26217">MRELEAGVRAAAARRRGAGAGAAGRAGSAGRQCAVPSLSVSVLRFLSEPAAARGRVRAFAALAVRTPPRRPRSAPSSTTAGVFSGADAAVTSRLGVAAYRRIDYWISGDVYVCDAWKRQSQWRRAARLRGPRVMGRGARPARRRPRPRHRRGTLSAVRTAAPPGVLDVIIELDAIRRLYSYFIRSHAGPAGRGRGRRVNVASETRRRSPDSQPGQLRRLTPGRPVYERHATRLFQRLSAL</sequence>
<dbReference type="Proteomes" id="UP000299102">
    <property type="component" value="Unassembled WGS sequence"/>
</dbReference>
<evidence type="ECO:0000313" key="2">
    <source>
        <dbReference type="EMBL" id="GBP25148.1"/>
    </source>
</evidence>
<reference evidence="2 3" key="1">
    <citation type="journal article" date="2019" name="Commun. Biol.">
        <title>The bagworm genome reveals a unique fibroin gene that provides high tensile strength.</title>
        <authorList>
            <person name="Kono N."/>
            <person name="Nakamura H."/>
            <person name="Ohtoshi R."/>
            <person name="Tomita M."/>
            <person name="Numata K."/>
            <person name="Arakawa K."/>
        </authorList>
    </citation>
    <scope>NUCLEOTIDE SEQUENCE [LARGE SCALE GENOMIC DNA]</scope>
</reference>
<protein>
    <submittedName>
        <fullName evidence="2">Uncharacterized protein</fullName>
    </submittedName>
</protein>
<evidence type="ECO:0000313" key="3">
    <source>
        <dbReference type="Proteomes" id="UP000299102"/>
    </source>
</evidence>
<organism evidence="2 3">
    <name type="scientific">Eumeta variegata</name>
    <name type="common">Bagworm moth</name>
    <name type="synonym">Eumeta japonica</name>
    <dbReference type="NCBI Taxonomy" id="151549"/>
    <lineage>
        <taxon>Eukaryota</taxon>
        <taxon>Metazoa</taxon>
        <taxon>Ecdysozoa</taxon>
        <taxon>Arthropoda</taxon>
        <taxon>Hexapoda</taxon>
        <taxon>Insecta</taxon>
        <taxon>Pterygota</taxon>
        <taxon>Neoptera</taxon>
        <taxon>Endopterygota</taxon>
        <taxon>Lepidoptera</taxon>
        <taxon>Glossata</taxon>
        <taxon>Ditrysia</taxon>
        <taxon>Tineoidea</taxon>
        <taxon>Psychidae</taxon>
        <taxon>Oiketicinae</taxon>
        <taxon>Eumeta</taxon>
    </lineage>
</organism>
<feature type="region of interest" description="Disordered" evidence="1">
    <location>
        <begin position="189"/>
        <end position="222"/>
    </location>
</feature>
<dbReference type="AlphaFoldDB" id="A0A4C1UFG6"/>
<name>A0A4C1UFG6_EUMVA</name>
<accession>A0A4C1UFG6</accession>
<evidence type="ECO:0000256" key="1">
    <source>
        <dbReference type="SAM" id="MobiDB-lite"/>
    </source>
</evidence>
<gene>
    <name evidence="2" type="ORF">EVAR_19630_1</name>
</gene>
<proteinExistence type="predicted"/>
<keyword evidence="3" id="KW-1185">Reference proteome</keyword>
<feature type="compositionally biased region" description="Basic residues" evidence="1">
    <location>
        <begin position="139"/>
        <end position="152"/>
    </location>
</feature>
<feature type="region of interest" description="Disordered" evidence="1">
    <location>
        <begin position="135"/>
        <end position="155"/>
    </location>
</feature>
<comment type="caution">
    <text evidence="2">The sequence shown here is derived from an EMBL/GenBank/DDBJ whole genome shotgun (WGS) entry which is preliminary data.</text>
</comment>